<feature type="compositionally biased region" description="Polar residues" evidence="1">
    <location>
        <begin position="27"/>
        <end position="37"/>
    </location>
</feature>
<evidence type="ECO:0000313" key="2">
    <source>
        <dbReference type="EMBL" id="KIN01493.1"/>
    </source>
</evidence>
<dbReference type="OrthoDB" id="2532734at2759"/>
<organism evidence="2 3">
    <name type="scientific">Oidiodendron maius (strain Zn)</name>
    <dbReference type="NCBI Taxonomy" id="913774"/>
    <lineage>
        <taxon>Eukaryota</taxon>
        <taxon>Fungi</taxon>
        <taxon>Dikarya</taxon>
        <taxon>Ascomycota</taxon>
        <taxon>Pezizomycotina</taxon>
        <taxon>Leotiomycetes</taxon>
        <taxon>Leotiomycetes incertae sedis</taxon>
        <taxon>Myxotrichaceae</taxon>
        <taxon>Oidiodendron</taxon>
    </lineage>
</organism>
<feature type="compositionally biased region" description="Basic and acidic residues" evidence="1">
    <location>
        <begin position="71"/>
        <end position="85"/>
    </location>
</feature>
<dbReference type="AlphaFoldDB" id="A0A0C3DHM0"/>
<protein>
    <submittedName>
        <fullName evidence="2">Uncharacterized protein</fullName>
    </submittedName>
</protein>
<feature type="region of interest" description="Disordered" evidence="1">
    <location>
        <begin position="1"/>
        <end position="85"/>
    </location>
</feature>
<evidence type="ECO:0000256" key="1">
    <source>
        <dbReference type="SAM" id="MobiDB-lite"/>
    </source>
</evidence>
<evidence type="ECO:0000313" key="3">
    <source>
        <dbReference type="Proteomes" id="UP000054321"/>
    </source>
</evidence>
<reference evidence="3" key="2">
    <citation type="submission" date="2015-01" db="EMBL/GenBank/DDBJ databases">
        <title>Evolutionary Origins and Diversification of the Mycorrhizal Mutualists.</title>
        <authorList>
            <consortium name="DOE Joint Genome Institute"/>
            <consortium name="Mycorrhizal Genomics Consortium"/>
            <person name="Kohler A."/>
            <person name="Kuo A."/>
            <person name="Nagy L.G."/>
            <person name="Floudas D."/>
            <person name="Copeland A."/>
            <person name="Barry K.W."/>
            <person name="Cichocki N."/>
            <person name="Veneault-Fourrey C."/>
            <person name="LaButti K."/>
            <person name="Lindquist E.A."/>
            <person name="Lipzen A."/>
            <person name="Lundell T."/>
            <person name="Morin E."/>
            <person name="Murat C."/>
            <person name="Riley R."/>
            <person name="Ohm R."/>
            <person name="Sun H."/>
            <person name="Tunlid A."/>
            <person name="Henrissat B."/>
            <person name="Grigoriev I.V."/>
            <person name="Hibbett D.S."/>
            <person name="Martin F."/>
        </authorList>
    </citation>
    <scope>NUCLEOTIDE SEQUENCE [LARGE SCALE GENOMIC DNA]</scope>
    <source>
        <strain evidence="3">Zn</strain>
    </source>
</reference>
<reference evidence="2 3" key="1">
    <citation type="submission" date="2014-04" db="EMBL/GenBank/DDBJ databases">
        <authorList>
            <consortium name="DOE Joint Genome Institute"/>
            <person name="Kuo A."/>
            <person name="Martino E."/>
            <person name="Perotto S."/>
            <person name="Kohler A."/>
            <person name="Nagy L.G."/>
            <person name="Floudas D."/>
            <person name="Copeland A."/>
            <person name="Barry K.W."/>
            <person name="Cichocki N."/>
            <person name="Veneault-Fourrey C."/>
            <person name="LaButti K."/>
            <person name="Lindquist E.A."/>
            <person name="Lipzen A."/>
            <person name="Lundell T."/>
            <person name="Morin E."/>
            <person name="Murat C."/>
            <person name="Sun H."/>
            <person name="Tunlid A."/>
            <person name="Henrissat B."/>
            <person name="Grigoriev I.V."/>
            <person name="Hibbett D.S."/>
            <person name="Martin F."/>
            <person name="Nordberg H.P."/>
            <person name="Cantor M.N."/>
            <person name="Hua S.X."/>
        </authorList>
    </citation>
    <scope>NUCLEOTIDE SEQUENCE [LARGE SCALE GENOMIC DNA]</scope>
    <source>
        <strain evidence="2 3">Zn</strain>
    </source>
</reference>
<name>A0A0C3DHM0_OIDMZ</name>
<dbReference type="InParanoid" id="A0A0C3DHM0"/>
<gene>
    <name evidence="2" type="ORF">OIDMADRAFT_122980</name>
</gene>
<proteinExistence type="predicted"/>
<dbReference type="HOGENOM" id="CLU_160855_0_0_1"/>
<dbReference type="EMBL" id="KN832876">
    <property type="protein sequence ID" value="KIN01493.1"/>
    <property type="molecule type" value="Genomic_DNA"/>
</dbReference>
<keyword evidence="3" id="KW-1185">Reference proteome</keyword>
<accession>A0A0C3DHM0</accession>
<sequence length="85" mass="9165">MPAGSEERDEVPKGAATEHVARDASSKTESTASSHPIHNTGEPKGDKVEFLHHKANPGPVLPAEINAQQEGTKEERMAKARELNK</sequence>
<feature type="compositionally biased region" description="Basic and acidic residues" evidence="1">
    <location>
        <begin position="41"/>
        <end position="52"/>
    </location>
</feature>
<dbReference type="Proteomes" id="UP000054321">
    <property type="component" value="Unassembled WGS sequence"/>
</dbReference>